<feature type="non-terminal residue" evidence="1">
    <location>
        <position position="1"/>
    </location>
</feature>
<proteinExistence type="predicted"/>
<sequence>MILSTVQSDCRIDPLRLRPTPLIINQNHQIIYSNASHTGVLLVKGKEISIFCPGSRLLYQNKDIAKHVEISCIDEDIFNYRGQELNFYDFRCQDIPKDVIRYTQRTCSAGGQEIEIGYPISSNQFV</sequence>
<dbReference type="EMBL" id="KB737870">
    <property type="protein sequence ID" value="ENN82869.1"/>
    <property type="molecule type" value="Genomic_DNA"/>
</dbReference>
<dbReference type="EMBL" id="KB737871">
    <property type="protein sequence ID" value="ENN82865.1"/>
    <property type="molecule type" value="Genomic_DNA"/>
</dbReference>
<accession>N6UM99</accession>
<reference evidence="1" key="1">
    <citation type="journal article" date="2013" name="Genome Biol.">
        <title>Draft genome of the mountain pine beetle, Dendroctonus ponderosae Hopkins, a major forest pest.</title>
        <authorList>
            <person name="Keeling C.I."/>
            <person name="Yuen M.M."/>
            <person name="Liao N.Y."/>
            <person name="Docking T.R."/>
            <person name="Chan S.K."/>
            <person name="Taylor G.A."/>
            <person name="Palmquist D.L."/>
            <person name="Jackman S.D."/>
            <person name="Nguyen A."/>
            <person name="Li M."/>
            <person name="Henderson H."/>
            <person name="Janes J.K."/>
            <person name="Zhao Y."/>
            <person name="Pandoh P."/>
            <person name="Moore R."/>
            <person name="Sperling F.A."/>
            <person name="Huber D.P."/>
            <person name="Birol I."/>
            <person name="Jones S.J."/>
            <person name="Bohlmann J."/>
        </authorList>
    </citation>
    <scope>NUCLEOTIDE SEQUENCE</scope>
</reference>
<evidence type="ECO:0000313" key="2">
    <source>
        <dbReference type="EMBL" id="ENN82869.1"/>
    </source>
</evidence>
<name>N6UM99_DENPD</name>
<gene>
    <name evidence="2" type="ORF">YQE_00765</name>
    <name evidence="1" type="ORF">YQE_00767</name>
</gene>
<evidence type="ECO:0000313" key="1">
    <source>
        <dbReference type="EMBL" id="ENN82865.1"/>
    </source>
</evidence>
<dbReference type="AlphaFoldDB" id="N6UM99"/>
<dbReference type="HOGENOM" id="CLU_1983830_0_0_1"/>
<organism evidence="1">
    <name type="scientific">Dendroctonus ponderosae</name>
    <name type="common">Mountain pine beetle</name>
    <dbReference type="NCBI Taxonomy" id="77166"/>
    <lineage>
        <taxon>Eukaryota</taxon>
        <taxon>Metazoa</taxon>
        <taxon>Ecdysozoa</taxon>
        <taxon>Arthropoda</taxon>
        <taxon>Hexapoda</taxon>
        <taxon>Insecta</taxon>
        <taxon>Pterygota</taxon>
        <taxon>Neoptera</taxon>
        <taxon>Endopterygota</taxon>
        <taxon>Coleoptera</taxon>
        <taxon>Polyphaga</taxon>
        <taxon>Cucujiformia</taxon>
        <taxon>Curculionidae</taxon>
        <taxon>Scolytinae</taxon>
        <taxon>Dendroctonus</taxon>
    </lineage>
</organism>
<protein>
    <submittedName>
        <fullName evidence="1">Uncharacterized protein</fullName>
    </submittedName>
</protein>